<sequence>MTLSMRNVSKMSLQPRVSHVTVQHILLSGAWQGDYSSGTNLVVAWARDCDGVVVDDSGVATLVNSGSIVVLSPARRFFLSIYGHKISLLYLDSELLRASIEPQDDRMRDLLFATEPGTTATEALRGIISSAGSSLPGRFTPVDEMYAQHTQIARTVLRELSIARPRRVNAQLQRAVAVMYEVARTPATVQQIAAQLHMSVRSLQLIFQESLDTTPGRFLREMRLECARSELLRASAGLTVADTARAWQFGNPGRFSAVYREKFGELPSETLAGGGAAEQRGEFTA</sequence>
<keyword evidence="2" id="KW-0238">DNA-binding</keyword>
<dbReference type="InterPro" id="IPR018062">
    <property type="entry name" value="HTH_AraC-typ_CS"/>
</dbReference>
<dbReference type="Gene3D" id="1.10.10.60">
    <property type="entry name" value="Homeodomain-like"/>
    <property type="match status" value="1"/>
</dbReference>
<dbReference type="Pfam" id="PF12833">
    <property type="entry name" value="HTH_18"/>
    <property type="match status" value="1"/>
</dbReference>
<dbReference type="PANTHER" id="PTHR47893:SF1">
    <property type="entry name" value="REGULATORY PROTEIN PCHR"/>
    <property type="match status" value="1"/>
</dbReference>
<feature type="domain" description="HTH araC/xylS-type" evidence="4">
    <location>
        <begin position="173"/>
        <end position="273"/>
    </location>
</feature>
<dbReference type="PROSITE" id="PS00041">
    <property type="entry name" value="HTH_ARAC_FAMILY_1"/>
    <property type="match status" value="1"/>
</dbReference>
<dbReference type="InterPro" id="IPR053142">
    <property type="entry name" value="PchR_regulatory_protein"/>
</dbReference>
<evidence type="ECO:0000313" key="6">
    <source>
        <dbReference type="Proteomes" id="UP000189735"/>
    </source>
</evidence>
<organism evidence="5 6">
    <name type="scientific">Agreia bicolorata</name>
    <dbReference type="NCBI Taxonomy" id="110935"/>
    <lineage>
        <taxon>Bacteria</taxon>
        <taxon>Bacillati</taxon>
        <taxon>Actinomycetota</taxon>
        <taxon>Actinomycetes</taxon>
        <taxon>Micrococcales</taxon>
        <taxon>Microbacteriaceae</taxon>
        <taxon>Agreia</taxon>
    </lineage>
</organism>
<dbReference type="SMART" id="SM00342">
    <property type="entry name" value="HTH_ARAC"/>
    <property type="match status" value="1"/>
</dbReference>
<dbReference type="InterPro" id="IPR018060">
    <property type="entry name" value="HTH_AraC"/>
</dbReference>
<gene>
    <name evidence="5" type="ORF">SAMN06295879_2203</name>
</gene>
<evidence type="ECO:0000259" key="4">
    <source>
        <dbReference type="PROSITE" id="PS01124"/>
    </source>
</evidence>
<dbReference type="EMBL" id="FUYG01000005">
    <property type="protein sequence ID" value="SKA96334.1"/>
    <property type="molecule type" value="Genomic_DNA"/>
</dbReference>
<dbReference type="AlphaFoldDB" id="A0A1T4Y3D0"/>
<keyword evidence="3" id="KW-0804">Transcription</keyword>
<proteinExistence type="predicted"/>
<dbReference type="PANTHER" id="PTHR47893">
    <property type="entry name" value="REGULATORY PROTEIN PCHR"/>
    <property type="match status" value="1"/>
</dbReference>
<dbReference type="GO" id="GO:0003700">
    <property type="term" value="F:DNA-binding transcription factor activity"/>
    <property type="evidence" value="ECO:0007669"/>
    <property type="project" value="InterPro"/>
</dbReference>
<evidence type="ECO:0000256" key="1">
    <source>
        <dbReference type="ARBA" id="ARBA00023015"/>
    </source>
</evidence>
<dbReference type="Proteomes" id="UP000189735">
    <property type="component" value="Unassembled WGS sequence"/>
</dbReference>
<protein>
    <submittedName>
        <fullName evidence="5">Helix-turn-helix domain-containing protein</fullName>
    </submittedName>
</protein>
<dbReference type="InterPro" id="IPR009057">
    <property type="entry name" value="Homeodomain-like_sf"/>
</dbReference>
<dbReference type="GO" id="GO:0043565">
    <property type="term" value="F:sequence-specific DNA binding"/>
    <property type="evidence" value="ECO:0007669"/>
    <property type="project" value="InterPro"/>
</dbReference>
<evidence type="ECO:0000313" key="5">
    <source>
        <dbReference type="EMBL" id="SKA96334.1"/>
    </source>
</evidence>
<name>A0A1T4Y3D0_9MICO</name>
<keyword evidence="1" id="KW-0805">Transcription regulation</keyword>
<dbReference type="RefSeq" id="WP_078714434.1">
    <property type="nucleotide sequence ID" value="NZ_FUYG01000005.1"/>
</dbReference>
<accession>A0A1T4Y3D0</accession>
<dbReference type="SUPFAM" id="SSF46689">
    <property type="entry name" value="Homeodomain-like"/>
    <property type="match status" value="1"/>
</dbReference>
<evidence type="ECO:0000256" key="2">
    <source>
        <dbReference type="ARBA" id="ARBA00023125"/>
    </source>
</evidence>
<evidence type="ECO:0000256" key="3">
    <source>
        <dbReference type="ARBA" id="ARBA00023163"/>
    </source>
</evidence>
<reference evidence="6" key="1">
    <citation type="submission" date="2017-02" db="EMBL/GenBank/DDBJ databases">
        <authorList>
            <person name="Varghese N."/>
            <person name="Submissions S."/>
        </authorList>
    </citation>
    <scope>NUCLEOTIDE SEQUENCE [LARGE SCALE GENOMIC DNA]</scope>
    <source>
        <strain evidence="6">VKM Ac-2052</strain>
    </source>
</reference>
<dbReference type="PROSITE" id="PS01124">
    <property type="entry name" value="HTH_ARAC_FAMILY_2"/>
    <property type="match status" value="1"/>
</dbReference>